<dbReference type="PROSITE" id="PS50949">
    <property type="entry name" value="HTH_GNTR"/>
    <property type="match status" value="1"/>
</dbReference>
<keyword evidence="1" id="KW-0805">Transcription regulation</keyword>
<dbReference type="PRINTS" id="PR00035">
    <property type="entry name" value="HTHGNTR"/>
</dbReference>
<dbReference type="InterPro" id="IPR011711">
    <property type="entry name" value="GntR_C"/>
</dbReference>
<name>A0ABW5R7R0_9BACL</name>
<proteinExistence type="predicted"/>
<dbReference type="InterPro" id="IPR036390">
    <property type="entry name" value="WH_DNA-bd_sf"/>
</dbReference>
<dbReference type="InterPro" id="IPR008920">
    <property type="entry name" value="TF_FadR/GntR_C"/>
</dbReference>
<gene>
    <name evidence="5" type="ORF">ACFSUC_04760</name>
</gene>
<accession>A0ABW5R7R0</accession>
<reference evidence="6" key="1">
    <citation type="journal article" date="2019" name="Int. J. Syst. Evol. Microbiol.">
        <title>The Global Catalogue of Microorganisms (GCM) 10K type strain sequencing project: providing services to taxonomists for standard genome sequencing and annotation.</title>
        <authorList>
            <consortium name="The Broad Institute Genomics Platform"/>
            <consortium name="The Broad Institute Genome Sequencing Center for Infectious Disease"/>
            <person name="Wu L."/>
            <person name="Ma J."/>
        </authorList>
    </citation>
    <scope>NUCLEOTIDE SEQUENCE [LARGE SCALE GENOMIC DNA]</scope>
    <source>
        <strain evidence="6">KCTC 33676</strain>
    </source>
</reference>
<evidence type="ECO:0000256" key="3">
    <source>
        <dbReference type="ARBA" id="ARBA00023163"/>
    </source>
</evidence>
<evidence type="ECO:0000313" key="5">
    <source>
        <dbReference type="EMBL" id="MFD2670918.1"/>
    </source>
</evidence>
<dbReference type="SUPFAM" id="SSF46785">
    <property type="entry name" value="Winged helix' DNA-binding domain"/>
    <property type="match status" value="1"/>
</dbReference>
<keyword evidence="6" id="KW-1185">Reference proteome</keyword>
<dbReference type="Proteomes" id="UP001597497">
    <property type="component" value="Unassembled WGS sequence"/>
</dbReference>
<evidence type="ECO:0000313" key="6">
    <source>
        <dbReference type="Proteomes" id="UP001597497"/>
    </source>
</evidence>
<dbReference type="PANTHER" id="PTHR43537:SF45">
    <property type="entry name" value="GNTR FAMILY REGULATORY PROTEIN"/>
    <property type="match status" value="1"/>
</dbReference>
<dbReference type="SUPFAM" id="SSF48008">
    <property type="entry name" value="GntR ligand-binding domain-like"/>
    <property type="match status" value="1"/>
</dbReference>
<sequence>MKSVKTSTRDTVYNILKEKIIDLSLAPGMTISENEMAESLKVSRTPIREALIRLSQEELVEIYPQKGTTISRIDLSLVEEARFMREQLERAVIREAAERIPEAILHEIHSNLAMQEIYAKTKDMKKLYELDGEFHEWIFIGCGKHRIWKLIYSMDAHLNRLRMLQYTTSLDWVQVVGEHQQIARAIELHDMELAEQLVQKHLNTVQIDQEKLKEAYPTYFSPSV</sequence>
<keyword evidence="2" id="KW-0238">DNA-binding</keyword>
<dbReference type="EMBL" id="JBHUMM010000007">
    <property type="protein sequence ID" value="MFD2670918.1"/>
    <property type="molecule type" value="Genomic_DNA"/>
</dbReference>
<dbReference type="Gene3D" id="1.20.120.530">
    <property type="entry name" value="GntR ligand-binding domain-like"/>
    <property type="match status" value="1"/>
</dbReference>
<dbReference type="CDD" id="cd07377">
    <property type="entry name" value="WHTH_GntR"/>
    <property type="match status" value="1"/>
</dbReference>
<dbReference type="InterPro" id="IPR000524">
    <property type="entry name" value="Tscrpt_reg_HTH_GntR"/>
</dbReference>
<dbReference type="Gene3D" id="1.10.10.10">
    <property type="entry name" value="Winged helix-like DNA-binding domain superfamily/Winged helix DNA-binding domain"/>
    <property type="match status" value="1"/>
</dbReference>
<dbReference type="SMART" id="SM00345">
    <property type="entry name" value="HTH_GNTR"/>
    <property type="match status" value="1"/>
</dbReference>
<feature type="domain" description="HTH gntR-type" evidence="4">
    <location>
        <begin position="6"/>
        <end position="73"/>
    </location>
</feature>
<dbReference type="RefSeq" id="WP_379928341.1">
    <property type="nucleotide sequence ID" value="NZ_JBHUMM010000007.1"/>
</dbReference>
<evidence type="ECO:0000256" key="2">
    <source>
        <dbReference type="ARBA" id="ARBA00023125"/>
    </source>
</evidence>
<dbReference type="Pfam" id="PF00392">
    <property type="entry name" value="GntR"/>
    <property type="match status" value="1"/>
</dbReference>
<dbReference type="Pfam" id="PF07729">
    <property type="entry name" value="FCD"/>
    <property type="match status" value="1"/>
</dbReference>
<dbReference type="InterPro" id="IPR036388">
    <property type="entry name" value="WH-like_DNA-bd_sf"/>
</dbReference>
<dbReference type="SMART" id="SM00895">
    <property type="entry name" value="FCD"/>
    <property type="match status" value="1"/>
</dbReference>
<protein>
    <submittedName>
        <fullName evidence="5">GntR family transcriptional regulator</fullName>
    </submittedName>
</protein>
<comment type="caution">
    <text evidence="5">The sequence shown here is derived from an EMBL/GenBank/DDBJ whole genome shotgun (WGS) entry which is preliminary data.</text>
</comment>
<dbReference type="PANTHER" id="PTHR43537">
    <property type="entry name" value="TRANSCRIPTIONAL REGULATOR, GNTR FAMILY"/>
    <property type="match status" value="1"/>
</dbReference>
<keyword evidence="3" id="KW-0804">Transcription</keyword>
<evidence type="ECO:0000256" key="1">
    <source>
        <dbReference type="ARBA" id="ARBA00023015"/>
    </source>
</evidence>
<evidence type="ECO:0000259" key="4">
    <source>
        <dbReference type="PROSITE" id="PS50949"/>
    </source>
</evidence>
<organism evidence="5 6">
    <name type="scientific">Marinicrinis sediminis</name>
    <dbReference type="NCBI Taxonomy" id="1652465"/>
    <lineage>
        <taxon>Bacteria</taxon>
        <taxon>Bacillati</taxon>
        <taxon>Bacillota</taxon>
        <taxon>Bacilli</taxon>
        <taxon>Bacillales</taxon>
        <taxon>Paenibacillaceae</taxon>
    </lineage>
</organism>